<proteinExistence type="predicted"/>
<evidence type="ECO:0000256" key="1">
    <source>
        <dbReference type="SAM" id="MobiDB-lite"/>
    </source>
</evidence>
<reference evidence="2" key="1">
    <citation type="submission" date="2023-01" db="EMBL/GenBank/DDBJ databases">
        <title>Genome assembly of the deep-sea coral Lophelia pertusa.</title>
        <authorList>
            <person name="Herrera S."/>
            <person name="Cordes E."/>
        </authorList>
    </citation>
    <scope>NUCLEOTIDE SEQUENCE</scope>
    <source>
        <strain evidence="2">USNM1676648</strain>
        <tissue evidence="2">Polyp</tissue>
    </source>
</reference>
<evidence type="ECO:0000313" key="2">
    <source>
        <dbReference type="EMBL" id="KAJ7369402.1"/>
    </source>
</evidence>
<organism evidence="2 3">
    <name type="scientific">Desmophyllum pertusum</name>
    <dbReference type="NCBI Taxonomy" id="174260"/>
    <lineage>
        <taxon>Eukaryota</taxon>
        <taxon>Metazoa</taxon>
        <taxon>Cnidaria</taxon>
        <taxon>Anthozoa</taxon>
        <taxon>Hexacorallia</taxon>
        <taxon>Scleractinia</taxon>
        <taxon>Caryophylliina</taxon>
        <taxon>Caryophylliidae</taxon>
        <taxon>Desmophyllum</taxon>
    </lineage>
</organism>
<protein>
    <submittedName>
        <fullName evidence="2">Uncharacterized protein</fullName>
    </submittedName>
</protein>
<feature type="non-terminal residue" evidence="2">
    <location>
        <position position="1"/>
    </location>
</feature>
<feature type="region of interest" description="Disordered" evidence="1">
    <location>
        <begin position="20"/>
        <end position="99"/>
    </location>
</feature>
<dbReference type="Proteomes" id="UP001163046">
    <property type="component" value="Unassembled WGS sequence"/>
</dbReference>
<accession>A0A9X0CMN6</accession>
<dbReference type="EMBL" id="MU827004">
    <property type="protein sequence ID" value="KAJ7369402.1"/>
    <property type="molecule type" value="Genomic_DNA"/>
</dbReference>
<sequence>EYHLPNQPVHTVDIGIKPYHLRPHPPINRTQSSPSLYSSNLIRSPLGARRKSSASAKVPRPPTSVVNSDEGLPPGPQLAVLGPPVFSSGTSLGGSGSEKARVDVIVSKQVISVTMKPPGNDIVKDWLNMNSLIS</sequence>
<name>A0A9X0CMN6_9CNID</name>
<gene>
    <name evidence="2" type="ORF">OS493_039324</name>
</gene>
<dbReference type="AlphaFoldDB" id="A0A9X0CMN6"/>
<evidence type="ECO:0000313" key="3">
    <source>
        <dbReference type="Proteomes" id="UP001163046"/>
    </source>
</evidence>
<feature type="compositionally biased region" description="Polar residues" evidence="1">
    <location>
        <begin position="28"/>
        <end position="42"/>
    </location>
</feature>
<comment type="caution">
    <text evidence="2">The sequence shown here is derived from an EMBL/GenBank/DDBJ whole genome shotgun (WGS) entry which is preliminary data.</text>
</comment>
<keyword evidence="3" id="KW-1185">Reference proteome</keyword>